<evidence type="ECO:0000256" key="3">
    <source>
        <dbReference type="ARBA" id="ARBA00023125"/>
    </source>
</evidence>
<dbReference type="Pfam" id="PF00126">
    <property type="entry name" value="HTH_1"/>
    <property type="match status" value="1"/>
</dbReference>
<dbReference type="GO" id="GO:0032993">
    <property type="term" value="C:protein-DNA complex"/>
    <property type="evidence" value="ECO:0007669"/>
    <property type="project" value="TreeGrafter"/>
</dbReference>
<dbReference type="PRINTS" id="PR00039">
    <property type="entry name" value="HTHLYSR"/>
</dbReference>
<reference evidence="6 7" key="1">
    <citation type="submission" date="2019-03" db="EMBL/GenBank/DDBJ databases">
        <title>Genomic analyses of the natural microbiome of Caenorhabditis elegans.</title>
        <authorList>
            <person name="Samuel B."/>
        </authorList>
    </citation>
    <scope>NUCLEOTIDE SEQUENCE [LARGE SCALE GENOMIC DNA]</scope>
    <source>
        <strain evidence="6 7">JUb18</strain>
    </source>
</reference>
<dbReference type="InterPro" id="IPR036390">
    <property type="entry name" value="WH_DNA-bd_sf"/>
</dbReference>
<dbReference type="RefSeq" id="WP_133617195.1">
    <property type="nucleotide sequence ID" value="NZ_SNYA01000006.1"/>
</dbReference>
<organism evidence="6 7">
    <name type="scientific">Leucobacter luti</name>
    <dbReference type="NCBI Taxonomy" id="340320"/>
    <lineage>
        <taxon>Bacteria</taxon>
        <taxon>Bacillati</taxon>
        <taxon>Actinomycetota</taxon>
        <taxon>Actinomycetes</taxon>
        <taxon>Micrococcales</taxon>
        <taxon>Microbacteriaceae</taxon>
        <taxon>Leucobacter</taxon>
    </lineage>
</organism>
<dbReference type="OrthoDB" id="3461141at2"/>
<proteinExistence type="inferred from homology"/>
<gene>
    <name evidence="6" type="ORF">EDF62_2423</name>
</gene>
<comment type="caution">
    <text evidence="6">The sequence shown here is derived from an EMBL/GenBank/DDBJ whole genome shotgun (WGS) entry which is preliminary data.</text>
</comment>
<keyword evidence="3" id="KW-0238">DNA-binding</keyword>
<dbReference type="InterPro" id="IPR005119">
    <property type="entry name" value="LysR_subst-bd"/>
</dbReference>
<dbReference type="AlphaFoldDB" id="A0A4R6RUY1"/>
<accession>A0A4R6RUY1</accession>
<dbReference type="InterPro" id="IPR000847">
    <property type="entry name" value="LysR_HTH_N"/>
</dbReference>
<dbReference type="PANTHER" id="PTHR30346:SF0">
    <property type="entry name" value="HCA OPERON TRANSCRIPTIONAL ACTIVATOR HCAR"/>
    <property type="match status" value="1"/>
</dbReference>
<dbReference type="Proteomes" id="UP000295601">
    <property type="component" value="Unassembled WGS sequence"/>
</dbReference>
<dbReference type="Gene3D" id="1.10.10.10">
    <property type="entry name" value="Winged helix-like DNA-binding domain superfamily/Winged helix DNA-binding domain"/>
    <property type="match status" value="1"/>
</dbReference>
<evidence type="ECO:0000256" key="1">
    <source>
        <dbReference type="ARBA" id="ARBA00009437"/>
    </source>
</evidence>
<keyword evidence="7" id="KW-1185">Reference proteome</keyword>
<sequence length="309" mass="33834">MVHRFSITLTQLSYFTECAKTLNMTAASQELHVAQSAVSTAISHLERSLGAALFIRQHSKGLILTAAGEALLRDTHRLFGLLSDTIETIQADQEEVRGAITIACFHTLTPFVLPQLLRLLQERHPNLTVEVVEGDSEENLAALRGGRAEIAIGYDLTAPDGIEQEFIAAVPPHVILHTDHPLAQRGSVALAELAADPLVLLDLPDSREYFQRMLQEAGITPHVKYRTKNYEAVRSLVAMGCGFSILNQRPRIEETYTGSRTVIVEISDDVRALHVTVSSLAQVERTARARAVATAVRELLTPADSASDM</sequence>
<feature type="domain" description="HTH lysR-type" evidence="5">
    <location>
        <begin position="7"/>
        <end position="65"/>
    </location>
</feature>
<comment type="similarity">
    <text evidence="1">Belongs to the LysR transcriptional regulatory family.</text>
</comment>
<dbReference type="Pfam" id="PF03466">
    <property type="entry name" value="LysR_substrate"/>
    <property type="match status" value="1"/>
</dbReference>
<dbReference type="EMBL" id="SNYA01000006">
    <property type="protein sequence ID" value="TDP90771.1"/>
    <property type="molecule type" value="Genomic_DNA"/>
</dbReference>
<dbReference type="GO" id="GO:0003677">
    <property type="term" value="F:DNA binding"/>
    <property type="evidence" value="ECO:0007669"/>
    <property type="project" value="UniProtKB-KW"/>
</dbReference>
<evidence type="ECO:0000259" key="5">
    <source>
        <dbReference type="PROSITE" id="PS50931"/>
    </source>
</evidence>
<keyword evidence="4" id="KW-0804">Transcription</keyword>
<dbReference type="InterPro" id="IPR036388">
    <property type="entry name" value="WH-like_DNA-bd_sf"/>
</dbReference>
<evidence type="ECO:0000313" key="6">
    <source>
        <dbReference type="EMBL" id="TDP90771.1"/>
    </source>
</evidence>
<evidence type="ECO:0000313" key="7">
    <source>
        <dbReference type="Proteomes" id="UP000295601"/>
    </source>
</evidence>
<dbReference type="PANTHER" id="PTHR30346">
    <property type="entry name" value="TRANSCRIPTIONAL DUAL REGULATOR HCAR-RELATED"/>
    <property type="match status" value="1"/>
</dbReference>
<dbReference type="GO" id="GO:0003700">
    <property type="term" value="F:DNA-binding transcription factor activity"/>
    <property type="evidence" value="ECO:0007669"/>
    <property type="project" value="InterPro"/>
</dbReference>
<evidence type="ECO:0000256" key="4">
    <source>
        <dbReference type="ARBA" id="ARBA00023163"/>
    </source>
</evidence>
<evidence type="ECO:0000256" key="2">
    <source>
        <dbReference type="ARBA" id="ARBA00023015"/>
    </source>
</evidence>
<dbReference type="SUPFAM" id="SSF53850">
    <property type="entry name" value="Periplasmic binding protein-like II"/>
    <property type="match status" value="1"/>
</dbReference>
<protein>
    <submittedName>
        <fullName evidence="6">LysR family transcriptional regulator</fullName>
    </submittedName>
</protein>
<dbReference type="SUPFAM" id="SSF46785">
    <property type="entry name" value="Winged helix' DNA-binding domain"/>
    <property type="match status" value="1"/>
</dbReference>
<name>A0A4R6RUY1_9MICO</name>
<dbReference type="Gene3D" id="3.40.190.10">
    <property type="entry name" value="Periplasmic binding protein-like II"/>
    <property type="match status" value="2"/>
</dbReference>
<keyword evidence="2" id="KW-0805">Transcription regulation</keyword>
<dbReference type="PROSITE" id="PS50931">
    <property type="entry name" value="HTH_LYSR"/>
    <property type="match status" value="1"/>
</dbReference>